<sequence>MTHKEMIFRLLFALFIGGVVGFEREKSNQWAGFRTHILVSIGSCVVAVTSLMLFKEYIQYVNLDPARMPAQVLSGIGFLGAGAILKTKDSIRGLTTAAGIWVTACIGIAIGFGYYYLAFVSCFLLIMTLYTLKFIDKRILLSKTSTLYINTKNISNITSKVIEILESNKIFIKNIDISHDEYKCWDMKIVVVYNSKIEFKEIVKSILDLDDVIKIEYE</sequence>
<dbReference type="InterPro" id="IPR003416">
    <property type="entry name" value="MgtC/SapB/SrpB/YhiD_fam"/>
</dbReference>
<keyword evidence="5 7" id="KW-1133">Transmembrane helix</keyword>
<keyword evidence="4 7" id="KW-0812">Transmembrane</keyword>
<dbReference type="Pfam" id="PF02308">
    <property type="entry name" value="MgtC"/>
    <property type="match status" value="1"/>
</dbReference>
<feature type="transmembrane region" description="Helical" evidence="7">
    <location>
        <begin position="6"/>
        <end position="23"/>
    </location>
</feature>
<keyword evidence="10" id="KW-1185">Reference proteome</keyword>
<dbReference type="InterPro" id="IPR002912">
    <property type="entry name" value="ACT_dom"/>
</dbReference>
<name>A0ABY8EJN2_9FIRM</name>
<feature type="transmembrane region" description="Helical" evidence="7">
    <location>
        <begin position="35"/>
        <end position="54"/>
    </location>
</feature>
<accession>A0ABY8EJN2</accession>
<keyword evidence="3" id="KW-1003">Cell membrane</keyword>
<dbReference type="PANTHER" id="PTHR33778:SF1">
    <property type="entry name" value="MAGNESIUM TRANSPORTER YHID-RELATED"/>
    <property type="match status" value="1"/>
</dbReference>
<evidence type="ECO:0000256" key="6">
    <source>
        <dbReference type="ARBA" id="ARBA00023136"/>
    </source>
</evidence>
<evidence type="ECO:0000313" key="10">
    <source>
        <dbReference type="Proteomes" id="UP001222800"/>
    </source>
</evidence>
<feature type="domain" description="ACT" evidence="8">
    <location>
        <begin position="146"/>
        <end position="218"/>
    </location>
</feature>
<feature type="transmembrane region" description="Helical" evidence="7">
    <location>
        <begin position="66"/>
        <end position="85"/>
    </location>
</feature>
<protein>
    <submittedName>
        <fullName evidence="9">MgtC/SapB family protein</fullName>
    </submittedName>
</protein>
<reference evidence="9 10" key="1">
    <citation type="submission" date="2023-03" db="EMBL/GenBank/DDBJ databases">
        <title>Complete genome sequence of Tepidibacter sp. SWIR-1, isolated from a deep-sea hydrothermal vent.</title>
        <authorList>
            <person name="Li X."/>
        </authorList>
    </citation>
    <scope>NUCLEOTIDE SEQUENCE [LARGE SCALE GENOMIC DNA]</scope>
    <source>
        <strain evidence="9 10">SWIR-1</strain>
    </source>
</reference>
<organism evidence="9 10">
    <name type="scientific">Tepidibacter hydrothermalis</name>
    <dbReference type="NCBI Taxonomy" id="3036126"/>
    <lineage>
        <taxon>Bacteria</taxon>
        <taxon>Bacillati</taxon>
        <taxon>Bacillota</taxon>
        <taxon>Clostridia</taxon>
        <taxon>Peptostreptococcales</taxon>
        <taxon>Peptostreptococcaceae</taxon>
        <taxon>Tepidibacter</taxon>
    </lineage>
</organism>
<dbReference type="PROSITE" id="PS51671">
    <property type="entry name" value="ACT"/>
    <property type="match status" value="1"/>
</dbReference>
<gene>
    <name evidence="9" type="ORF">P4S50_03760</name>
</gene>
<comment type="similarity">
    <text evidence="2">Belongs to the MgtC/SapB family.</text>
</comment>
<keyword evidence="6 7" id="KW-0472">Membrane</keyword>
<evidence type="ECO:0000313" key="9">
    <source>
        <dbReference type="EMBL" id="WFD11203.1"/>
    </source>
</evidence>
<proteinExistence type="inferred from homology"/>
<evidence type="ECO:0000256" key="4">
    <source>
        <dbReference type="ARBA" id="ARBA00022692"/>
    </source>
</evidence>
<dbReference type="EMBL" id="CP120733">
    <property type="protein sequence ID" value="WFD11203.1"/>
    <property type="molecule type" value="Genomic_DNA"/>
</dbReference>
<dbReference type="Proteomes" id="UP001222800">
    <property type="component" value="Chromosome"/>
</dbReference>
<dbReference type="PANTHER" id="PTHR33778">
    <property type="entry name" value="PROTEIN MGTC"/>
    <property type="match status" value="1"/>
</dbReference>
<dbReference type="RefSeq" id="WP_277733197.1">
    <property type="nucleotide sequence ID" value="NZ_CP120733.1"/>
</dbReference>
<feature type="transmembrane region" description="Helical" evidence="7">
    <location>
        <begin position="92"/>
        <end position="110"/>
    </location>
</feature>
<evidence type="ECO:0000259" key="8">
    <source>
        <dbReference type="PROSITE" id="PS51671"/>
    </source>
</evidence>
<dbReference type="InterPro" id="IPR049177">
    <property type="entry name" value="MgtC_SapB_SrpB_YhiD_N"/>
</dbReference>
<evidence type="ECO:0000256" key="1">
    <source>
        <dbReference type="ARBA" id="ARBA00004651"/>
    </source>
</evidence>
<evidence type="ECO:0000256" key="7">
    <source>
        <dbReference type="SAM" id="Phobius"/>
    </source>
</evidence>
<dbReference type="PRINTS" id="PR01837">
    <property type="entry name" value="MGTCSAPBPROT"/>
</dbReference>
<comment type="subcellular location">
    <subcellularLocation>
        <location evidence="1">Cell membrane</location>
        <topology evidence="1">Multi-pass membrane protein</topology>
    </subcellularLocation>
</comment>
<evidence type="ECO:0000256" key="3">
    <source>
        <dbReference type="ARBA" id="ARBA00022475"/>
    </source>
</evidence>
<evidence type="ECO:0000256" key="5">
    <source>
        <dbReference type="ARBA" id="ARBA00022989"/>
    </source>
</evidence>
<evidence type="ECO:0000256" key="2">
    <source>
        <dbReference type="ARBA" id="ARBA00009298"/>
    </source>
</evidence>